<sequence>MNKRILKQSCALLLSASVLAACGGGGDDPAGRDATPSNRELTFAYPDNGQTEIAGPAPVVLRFSGNVTLDAVNQGVTLVRARDGAPVDFTPEIVGKDPGTVLIQPDNDLDPHTRYEVRIQDLALENGTADDQTVTFTTRALQRGPKDLVIASPDFELNRAFPSGGEQEPVMDFSTFRFQFSQPIDPATVSYGHDGSVRLVDAEGDLVAARLLVDGPYMTLDPRDEYLTPGARYTLYLEPELASRYGESFAGEDFRFQPKDSSPNGEPVFMVQRITEPDDPGAGDGESSLTGQPINQVPVNSTLLGQDSATQSSGNVSAELASTVSYPDVTPFRIARGTLLTGSNIDVMIGGAVPAGISSGQVNMHFLSDATGYMVPNPYSTADDAPRVVKLFMDVAINTENPEANGGFTQDLLHIELIGLANINPDQGALNLDAVSMVEPDVLGQEFANGLLSFQLRSYEDQTNPPAPTVDNAAPTLQSWTFGEDGATGLDKTAMVKPTDPIILNFSEPLDRDTVEGKVHLYKNEGGTQTPMDAKVTVDGGAIVIKPAEALEHPTETGPSLEYQVSIDPGVTDLSGEPWVESFDETFALNTQAEQVDRYRVNFNPSPFNPGDWVLTGTGAGPDQPVDEKSPYLLAVYPGFPCPLNTNEQDLDPAPGQPMIAGRCKGGVQPESIDPSNLSGLTSDEMAELPAYDDLLPVPDMPANRPIFAVFSEAMDPASIELGRTFDVQEVDAQGQVLASVDGHLSLRNDTLRFTPSKPWKEGALYRYVLKSNGDISSPTEDEAANPTGPLCDPNTMMCGKDGLPLQTQLMAELSFHDIAQPPSLPDAGMRYTPYLIWEDKSPSLTGGGPDLAQYFRGTEATQSVLQLLRLSNTIDDNANLVNDSSPQVRGPIPLFTNKFNGTEKVGGSLSYVSALFPEYTVNETGGVNWQPDPSTADLVDRNGVPMDPNGVKPPPNSAKILSHDMGDRSIAEVAEKGYDVDVSDGPNNQGPAINGPDAMVGMNIGCGFDSYEPYPDQTGCDVAGQAERWDDGSFFGELRRTCYQAVPAECPRDKFTYLTGALFAEVTNQTTASGDIKVRIHPGHMVTTSFRSYTKGPLYNPQNENVADSGYQLMRMRYAENQLIEGTISDGPDGPELSTSVDLYMDSPYLVKDMTVRKKLMNSAHHNLYSYPVSMTLSGPISFLSDGRMVVDQWNENALTIPMKMNLPALRTDLVVPAKGTHIQYISQPIK</sequence>
<dbReference type="InterPro" id="IPR032812">
    <property type="entry name" value="SbsA_Ig"/>
</dbReference>
<feature type="chain" id="PRO_5045087575" description="SbsA Ig-like domain-containing protein" evidence="3">
    <location>
        <begin position="21"/>
        <end position="1232"/>
    </location>
</feature>
<evidence type="ECO:0000313" key="5">
    <source>
        <dbReference type="EMBL" id="MBF5057890.1"/>
    </source>
</evidence>
<comment type="caution">
    <text evidence="5">The sequence shown here is derived from an EMBL/GenBank/DDBJ whole genome shotgun (WGS) entry which is preliminary data.</text>
</comment>
<dbReference type="Proteomes" id="UP000662703">
    <property type="component" value="Unassembled WGS sequence"/>
</dbReference>
<evidence type="ECO:0000259" key="4">
    <source>
        <dbReference type="Pfam" id="PF13205"/>
    </source>
</evidence>
<evidence type="ECO:0000256" key="3">
    <source>
        <dbReference type="SAM" id="SignalP"/>
    </source>
</evidence>
<evidence type="ECO:0000256" key="2">
    <source>
        <dbReference type="SAM" id="MobiDB-lite"/>
    </source>
</evidence>
<dbReference type="PROSITE" id="PS51257">
    <property type="entry name" value="PROKAR_LIPOPROTEIN"/>
    <property type="match status" value="1"/>
</dbReference>
<feature type="domain" description="SbsA Ig-like" evidence="4">
    <location>
        <begin position="41"/>
        <end position="138"/>
    </location>
</feature>
<protein>
    <recommendedName>
        <fullName evidence="4">SbsA Ig-like domain-containing protein</fullName>
    </recommendedName>
</protein>
<evidence type="ECO:0000256" key="1">
    <source>
        <dbReference type="ARBA" id="ARBA00022729"/>
    </source>
</evidence>
<keyword evidence="6" id="KW-1185">Reference proteome</keyword>
<feature type="domain" description="SbsA Ig-like" evidence="4">
    <location>
        <begin position="471"/>
        <end position="578"/>
    </location>
</feature>
<gene>
    <name evidence="5" type="ORF">Y5W_03184</name>
</gene>
<dbReference type="EMBL" id="ARXX01000063">
    <property type="protein sequence ID" value="MBF5057890.1"/>
    <property type="molecule type" value="Genomic_DNA"/>
</dbReference>
<dbReference type="RefSeq" id="WP_194866000.1">
    <property type="nucleotide sequence ID" value="NZ_ARXX01000063.1"/>
</dbReference>
<keyword evidence="1 3" id="KW-0732">Signal</keyword>
<name>A0ABS0AUT9_9GAMM</name>
<evidence type="ECO:0000313" key="6">
    <source>
        <dbReference type="Proteomes" id="UP000662703"/>
    </source>
</evidence>
<feature type="compositionally biased region" description="Polar residues" evidence="2">
    <location>
        <begin position="287"/>
        <end position="299"/>
    </location>
</feature>
<reference evidence="5 6" key="1">
    <citation type="submission" date="2012-09" db="EMBL/GenBank/DDBJ databases">
        <title>Genome Sequence of alkane-degrading Bacterium Alcanivorax sp. 521-1.</title>
        <authorList>
            <person name="Lai Q."/>
            <person name="Shao Z."/>
        </authorList>
    </citation>
    <scope>NUCLEOTIDE SEQUENCE [LARGE SCALE GENOMIC DNA]</scope>
    <source>
        <strain evidence="5 6">521-1</strain>
    </source>
</reference>
<feature type="region of interest" description="Disordered" evidence="2">
    <location>
        <begin position="274"/>
        <end position="299"/>
    </location>
</feature>
<organism evidence="5 6">
    <name type="scientific">Alloalcanivorax profundimaris</name>
    <dbReference type="NCBI Taxonomy" id="2735259"/>
    <lineage>
        <taxon>Bacteria</taxon>
        <taxon>Pseudomonadati</taxon>
        <taxon>Pseudomonadota</taxon>
        <taxon>Gammaproteobacteria</taxon>
        <taxon>Oceanospirillales</taxon>
        <taxon>Alcanivoracaceae</taxon>
        <taxon>Alloalcanivorax</taxon>
    </lineage>
</organism>
<feature type="signal peptide" evidence="3">
    <location>
        <begin position="1"/>
        <end position="20"/>
    </location>
</feature>
<dbReference type="Pfam" id="PF13205">
    <property type="entry name" value="Big_5"/>
    <property type="match status" value="2"/>
</dbReference>
<proteinExistence type="predicted"/>
<accession>A0ABS0AUT9</accession>